<reference evidence="6 7" key="1">
    <citation type="submission" date="2018-09" db="EMBL/GenBank/DDBJ databases">
        <authorList>
            <person name="Peiro R."/>
            <person name="Begona"/>
            <person name="Cbmso G."/>
            <person name="Lopez M."/>
            <person name="Gonzalez S."/>
        </authorList>
    </citation>
    <scope>NUCLEOTIDE SEQUENCE [LARGE SCALE GENOMIC DNA]</scope>
</reference>
<dbReference type="Gene3D" id="3.20.20.70">
    <property type="entry name" value="Aldolase class I"/>
    <property type="match status" value="1"/>
</dbReference>
<dbReference type="AlphaFoldDB" id="A0A3P3YY21"/>
<evidence type="ECO:0000256" key="1">
    <source>
        <dbReference type="ARBA" id="ARBA00004714"/>
    </source>
</evidence>
<dbReference type="GO" id="GO:0005737">
    <property type="term" value="C:cytoplasm"/>
    <property type="evidence" value="ECO:0007669"/>
    <property type="project" value="UniProtKB-ARBA"/>
</dbReference>
<comment type="pathway">
    <text evidence="1">Carbohydrate degradation; glycolysis; D-glyceraldehyde 3-phosphate and glycerone phosphate from D-glucose: step 4/4.</text>
</comment>
<evidence type="ECO:0000313" key="6">
    <source>
        <dbReference type="EMBL" id="SYZ62865.1"/>
    </source>
</evidence>
<dbReference type="SUPFAM" id="SSF51569">
    <property type="entry name" value="Aldolase"/>
    <property type="match status" value="1"/>
</dbReference>
<dbReference type="EMBL" id="LS997605">
    <property type="protein sequence ID" value="SYZ62865.1"/>
    <property type="molecule type" value="Genomic_DNA"/>
</dbReference>
<comment type="similarity">
    <text evidence="2">Belongs to the class I fructose-bisphosphate aldolase family.</text>
</comment>
<dbReference type="InterPro" id="IPR000741">
    <property type="entry name" value="FBA_I"/>
</dbReference>
<evidence type="ECO:0000256" key="2">
    <source>
        <dbReference type="ARBA" id="ARBA00010387"/>
    </source>
</evidence>
<proteinExistence type="inferred from homology"/>
<evidence type="ECO:0000313" key="7">
    <source>
        <dbReference type="Proteomes" id="UP000319462"/>
    </source>
</evidence>
<evidence type="ECO:0000256" key="3">
    <source>
        <dbReference type="ARBA" id="ARBA00013068"/>
    </source>
</evidence>
<organism evidence="6 7">
    <name type="scientific">Leishmania braziliensis MHOM/BR/75/M2904</name>
    <dbReference type="NCBI Taxonomy" id="420245"/>
    <lineage>
        <taxon>Eukaryota</taxon>
        <taxon>Discoba</taxon>
        <taxon>Euglenozoa</taxon>
        <taxon>Kinetoplastea</taxon>
        <taxon>Metakinetoplastina</taxon>
        <taxon>Trypanosomatida</taxon>
        <taxon>Trypanosomatidae</taxon>
        <taxon>Leishmaniinae</taxon>
        <taxon>Leishmania</taxon>
        <taxon>Leishmania braziliensis species complex</taxon>
    </lineage>
</organism>
<protein>
    <recommendedName>
        <fullName evidence="3">fructose-bisphosphate aldolase</fullName>
        <ecNumber evidence="3">4.1.2.13</ecNumber>
    </recommendedName>
</protein>
<dbReference type="GO" id="GO:0004332">
    <property type="term" value="F:fructose-bisphosphate aldolase activity"/>
    <property type="evidence" value="ECO:0007669"/>
    <property type="project" value="UniProtKB-EC"/>
</dbReference>
<dbReference type="UniPathway" id="UPA00109">
    <property type="reaction ID" value="UER00183"/>
</dbReference>
<evidence type="ECO:0000256" key="4">
    <source>
        <dbReference type="ARBA" id="ARBA00023152"/>
    </source>
</evidence>
<accession>A0A3P3YY21</accession>
<sequence>MRLESTRESRCKHSVILLETGELNKYVGGAILSKEAVGRNRRTRMKFTEMLQKNGIVSSVNVSGRLHSFCESAPGEEITCQHERLRGVHAVLLQAGLPLLQVVRGYSRQNWNVLEPLIQFNTDTQSRLSLSGLVSIVEPNVMLGGTLGAEMWESVFTVLHHQGVIWKGMFLKSSLVFARFEWGVKC</sequence>
<evidence type="ECO:0000256" key="5">
    <source>
        <dbReference type="ARBA" id="ARBA00023239"/>
    </source>
</evidence>
<dbReference type="InterPro" id="IPR013785">
    <property type="entry name" value="Aldolase_TIM"/>
</dbReference>
<dbReference type="Pfam" id="PF00274">
    <property type="entry name" value="Glycolytic"/>
    <property type="match status" value="1"/>
</dbReference>
<gene>
    <name evidence="6" type="ORF">LBRM2904_06.0410</name>
</gene>
<dbReference type="EC" id="4.1.2.13" evidence="3"/>
<dbReference type="Proteomes" id="UP000319462">
    <property type="component" value="Chromosome 6"/>
</dbReference>
<name>A0A3P3YY21_LEIBR</name>
<keyword evidence="4" id="KW-0324">Glycolysis</keyword>
<dbReference type="GO" id="GO:0006096">
    <property type="term" value="P:glycolytic process"/>
    <property type="evidence" value="ECO:0007669"/>
    <property type="project" value="UniProtKB-UniPathway"/>
</dbReference>
<keyword evidence="5" id="KW-0456">Lyase</keyword>